<dbReference type="Gene3D" id="3.30.1360.70">
    <property type="entry name" value="Arginyl tRNA synthetase N-terminal domain"/>
    <property type="match status" value="1"/>
</dbReference>
<organism evidence="12 13">
    <name type="scientific">Pontibacillus salicampi</name>
    <dbReference type="NCBI Taxonomy" id="1449801"/>
    <lineage>
        <taxon>Bacteria</taxon>
        <taxon>Bacillati</taxon>
        <taxon>Bacillota</taxon>
        <taxon>Bacilli</taxon>
        <taxon>Bacillales</taxon>
        <taxon>Bacillaceae</taxon>
        <taxon>Pontibacillus</taxon>
    </lineage>
</organism>
<dbReference type="PRINTS" id="PR01038">
    <property type="entry name" value="TRNASYNTHARG"/>
</dbReference>
<dbReference type="CDD" id="cd00671">
    <property type="entry name" value="ArgRS_core"/>
    <property type="match status" value="1"/>
</dbReference>
<dbReference type="InterPro" id="IPR014729">
    <property type="entry name" value="Rossmann-like_a/b/a_fold"/>
</dbReference>
<dbReference type="Pfam" id="PF03485">
    <property type="entry name" value="Arg_tRNA_synt_N"/>
    <property type="match status" value="1"/>
</dbReference>
<sequence length="568" mass="64747">MTSKTATAQAIYEQLEGQLSKERVTELLEAPKYEHMGDIAFPCFALASLQHQNPKLIAEVLAEQLREQCSSQFERVESVGPYVNMFYQKEEVATSVLSTIIEKGNAYGTQYEGDGKTITMDLSSPNIAKPFSMGHLRSTVIGSAIANLLEKCGYKVVRINYLGDWGTQFGKLIAAYTWWGEEEKVRLNPIQELLKLYVRFHREAEQDDALNNKGREWFQKLENGDAYATSLWEWFREESRKEFQNIYDLLGVSFDSYKSEAYHHPQTPAIITKLQEKGLLVRSEGAEVVSLDDYGMPPALIKKSDGTTLYTTRDLAAAVDRMETYHFTESLYVVGNEQSLHFEQLKAVLVKMGYEWADKLIHVPFGMMLRDGKKMSTRKGKVVFLQEVLEKAIQLAEANIEEKNPLLENKEIVARKVGVGAVIFHDIKHHRSNDIEFSYDDMLRFDGETAPYLQYTYARGCSLLAKGAPMPQTTSLLFAQDDMETMWPIIKLLQEFPDIIKASAGEYNPARLAKYLLQLAQSFNRFYTKVRVLEESTFQQTRITIVFAVTTVLKEGLRLLNIEAPTKM</sequence>
<dbReference type="InterPro" id="IPR001278">
    <property type="entry name" value="Arg-tRNA-ligase"/>
</dbReference>
<evidence type="ECO:0000256" key="2">
    <source>
        <dbReference type="ARBA" id="ARBA00022598"/>
    </source>
</evidence>
<dbReference type="PANTHER" id="PTHR11956">
    <property type="entry name" value="ARGINYL-TRNA SYNTHETASE"/>
    <property type="match status" value="1"/>
</dbReference>
<keyword evidence="8" id="KW-0963">Cytoplasm</keyword>
<dbReference type="SMART" id="SM01016">
    <property type="entry name" value="Arg_tRNA_synt_N"/>
    <property type="match status" value="1"/>
</dbReference>
<dbReference type="Pfam" id="PF05746">
    <property type="entry name" value="DALR_1"/>
    <property type="match status" value="1"/>
</dbReference>
<evidence type="ECO:0000256" key="9">
    <source>
        <dbReference type="RuleBase" id="RU363038"/>
    </source>
</evidence>
<evidence type="ECO:0000259" key="10">
    <source>
        <dbReference type="SMART" id="SM00836"/>
    </source>
</evidence>
<dbReference type="EMBL" id="JBHLTP010000011">
    <property type="protein sequence ID" value="MFC0524825.1"/>
    <property type="molecule type" value="Genomic_DNA"/>
</dbReference>
<dbReference type="GO" id="GO:0004814">
    <property type="term" value="F:arginine-tRNA ligase activity"/>
    <property type="evidence" value="ECO:0007669"/>
    <property type="project" value="UniProtKB-EC"/>
</dbReference>
<evidence type="ECO:0000256" key="3">
    <source>
        <dbReference type="ARBA" id="ARBA00022741"/>
    </source>
</evidence>
<evidence type="ECO:0000256" key="4">
    <source>
        <dbReference type="ARBA" id="ARBA00022840"/>
    </source>
</evidence>
<feature type="domain" description="Arginyl tRNA synthetase N-terminal" evidence="11">
    <location>
        <begin position="5"/>
        <end position="87"/>
    </location>
</feature>
<evidence type="ECO:0000256" key="7">
    <source>
        <dbReference type="ARBA" id="ARBA00049339"/>
    </source>
</evidence>
<dbReference type="InterPro" id="IPR005148">
    <property type="entry name" value="Arg-tRNA-synth_N"/>
</dbReference>
<protein>
    <recommendedName>
        <fullName evidence="8">Arginine--tRNA ligase</fullName>
        <ecNumber evidence="8">6.1.1.19</ecNumber>
    </recommendedName>
    <alternativeName>
        <fullName evidence="8">Arginyl-tRNA synthetase</fullName>
        <shortName evidence="8">ArgRS</shortName>
    </alternativeName>
</protein>
<keyword evidence="2 8" id="KW-0436">Ligase</keyword>
<dbReference type="Proteomes" id="UP001589836">
    <property type="component" value="Unassembled WGS sequence"/>
</dbReference>
<comment type="similarity">
    <text evidence="1 8 9">Belongs to the class-I aminoacyl-tRNA synthetase family.</text>
</comment>
<dbReference type="SMART" id="SM00836">
    <property type="entry name" value="DALR_1"/>
    <property type="match status" value="1"/>
</dbReference>
<dbReference type="NCBIfam" id="TIGR00456">
    <property type="entry name" value="argS"/>
    <property type="match status" value="1"/>
</dbReference>
<comment type="subunit">
    <text evidence="8">Monomer.</text>
</comment>
<keyword evidence="5 8" id="KW-0648">Protein biosynthesis</keyword>
<dbReference type="InterPro" id="IPR008909">
    <property type="entry name" value="DALR_anticod-bd"/>
</dbReference>
<keyword evidence="6 8" id="KW-0030">Aminoacyl-tRNA synthetase</keyword>
<feature type="domain" description="DALR anticodon binding" evidence="10">
    <location>
        <begin position="453"/>
        <end position="568"/>
    </location>
</feature>
<dbReference type="SUPFAM" id="SSF55190">
    <property type="entry name" value="Arginyl-tRNA synthetase (ArgRS), N-terminal 'additional' domain"/>
    <property type="match status" value="1"/>
</dbReference>
<evidence type="ECO:0000256" key="1">
    <source>
        <dbReference type="ARBA" id="ARBA00005594"/>
    </source>
</evidence>
<dbReference type="Gene3D" id="3.40.50.620">
    <property type="entry name" value="HUPs"/>
    <property type="match status" value="1"/>
</dbReference>
<dbReference type="InterPro" id="IPR035684">
    <property type="entry name" value="ArgRS_core"/>
</dbReference>
<evidence type="ECO:0000256" key="8">
    <source>
        <dbReference type="HAMAP-Rule" id="MF_00123"/>
    </source>
</evidence>
<keyword evidence="4 8" id="KW-0067">ATP-binding</keyword>
<keyword evidence="13" id="KW-1185">Reference proteome</keyword>
<dbReference type="PANTHER" id="PTHR11956:SF5">
    <property type="entry name" value="ARGININE--TRNA LIGASE, CYTOPLASMIC"/>
    <property type="match status" value="1"/>
</dbReference>
<reference evidence="12 13" key="1">
    <citation type="submission" date="2024-09" db="EMBL/GenBank/DDBJ databases">
        <authorList>
            <person name="Sun Q."/>
            <person name="Mori K."/>
        </authorList>
    </citation>
    <scope>NUCLEOTIDE SEQUENCE [LARGE SCALE GENOMIC DNA]</scope>
    <source>
        <strain evidence="12 13">NCAIM B.02529</strain>
    </source>
</reference>
<evidence type="ECO:0000256" key="6">
    <source>
        <dbReference type="ARBA" id="ARBA00023146"/>
    </source>
</evidence>
<dbReference type="Gene3D" id="1.10.730.10">
    <property type="entry name" value="Isoleucyl-tRNA Synthetase, Domain 1"/>
    <property type="match status" value="1"/>
</dbReference>
<dbReference type="HAMAP" id="MF_00123">
    <property type="entry name" value="Arg_tRNA_synth"/>
    <property type="match status" value="1"/>
</dbReference>
<accession>A0ABV6LQZ0</accession>
<comment type="subcellular location">
    <subcellularLocation>
        <location evidence="8">Cytoplasm</location>
    </subcellularLocation>
</comment>
<proteinExistence type="inferred from homology"/>
<dbReference type="InterPro" id="IPR009080">
    <property type="entry name" value="tRNAsynth_Ia_anticodon-bd"/>
</dbReference>
<gene>
    <name evidence="8 12" type="primary">argS</name>
    <name evidence="12" type="ORF">ACFFGV_14700</name>
</gene>
<dbReference type="SUPFAM" id="SSF52374">
    <property type="entry name" value="Nucleotidylyl transferase"/>
    <property type="match status" value="1"/>
</dbReference>
<name>A0ABV6LQZ0_9BACI</name>
<feature type="short sequence motif" description="'HIGH' region" evidence="8">
    <location>
        <begin position="125"/>
        <end position="135"/>
    </location>
</feature>
<dbReference type="SUPFAM" id="SSF47323">
    <property type="entry name" value="Anticodon-binding domain of a subclass of class I aminoacyl-tRNA synthetases"/>
    <property type="match status" value="1"/>
</dbReference>
<comment type="caution">
    <text evidence="12">The sequence shown here is derived from an EMBL/GenBank/DDBJ whole genome shotgun (WGS) entry which is preliminary data.</text>
</comment>
<comment type="catalytic activity">
    <reaction evidence="7 8">
        <text>tRNA(Arg) + L-arginine + ATP = L-arginyl-tRNA(Arg) + AMP + diphosphate</text>
        <dbReference type="Rhea" id="RHEA:20301"/>
        <dbReference type="Rhea" id="RHEA-COMP:9658"/>
        <dbReference type="Rhea" id="RHEA-COMP:9673"/>
        <dbReference type="ChEBI" id="CHEBI:30616"/>
        <dbReference type="ChEBI" id="CHEBI:32682"/>
        <dbReference type="ChEBI" id="CHEBI:33019"/>
        <dbReference type="ChEBI" id="CHEBI:78442"/>
        <dbReference type="ChEBI" id="CHEBI:78513"/>
        <dbReference type="ChEBI" id="CHEBI:456215"/>
        <dbReference type="EC" id="6.1.1.19"/>
    </reaction>
</comment>
<evidence type="ECO:0000256" key="5">
    <source>
        <dbReference type="ARBA" id="ARBA00022917"/>
    </source>
</evidence>
<dbReference type="RefSeq" id="WP_377349235.1">
    <property type="nucleotide sequence ID" value="NZ_JBHLTP010000011.1"/>
</dbReference>
<dbReference type="InterPro" id="IPR036695">
    <property type="entry name" value="Arg-tRNA-synth_N_sf"/>
</dbReference>
<dbReference type="EC" id="6.1.1.19" evidence="8"/>
<evidence type="ECO:0000313" key="13">
    <source>
        <dbReference type="Proteomes" id="UP001589836"/>
    </source>
</evidence>
<evidence type="ECO:0000259" key="11">
    <source>
        <dbReference type="SMART" id="SM01016"/>
    </source>
</evidence>
<dbReference type="Pfam" id="PF00750">
    <property type="entry name" value="tRNA-synt_1d"/>
    <property type="match status" value="1"/>
</dbReference>
<evidence type="ECO:0000313" key="12">
    <source>
        <dbReference type="EMBL" id="MFC0524825.1"/>
    </source>
</evidence>
<keyword evidence="3 8" id="KW-0547">Nucleotide-binding</keyword>